<comment type="caution">
    <text evidence="6">The sequence shown here is derived from an EMBL/GenBank/DDBJ whole genome shotgun (WGS) entry which is preliminary data.</text>
</comment>
<dbReference type="EMBL" id="JAIWQS010000004">
    <property type="protein sequence ID" value="KAJ8768715.1"/>
    <property type="molecule type" value="Genomic_DNA"/>
</dbReference>
<dbReference type="PANTHER" id="PTHR46468">
    <property type="entry name" value="SENTRIN-SPECIFIC PROTEASE 8"/>
    <property type="match status" value="1"/>
</dbReference>
<dbReference type="Pfam" id="PF02902">
    <property type="entry name" value="Peptidase_C48"/>
    <property type="match status" value="1"/>
</dbReference>
<gene>
    <name evidence="6" type="ORF">K2173_023619</name>
</gene>
<dbReference type="GO" id="GO:0000338">
    <property type="term" value="P:protein deneddylation"/>
    <property type="evidence" value="ECO:0007669"/>
    <property type="project" value="TreeGrafter"/>
</dbReference>
<dbReference type="PANTHER" id="PTHR46468:SF1">
    <property type="entry name" value="SENTRIN-SPECIFIC PROTEASE 8"/>
    <property type="match status" value="1"/>
</dbReference>
<organism evidence="6 7">
    <name type="scientific">Erythroxylum novogranatense</name>
    <dbReference type="NCBI Taxonomy" id="1862640"/>
    <lineage>
        <taxon>Eukaryota</taxon>
        <taxon>Viridiplantae</taxon>
        <taxon>Streptophyta</taxon>
        <taxon>Embryophyta</taxon>
        <taxon>Tracheophyta</taxon>
        <taxon>Spermatophyta</taxon>
        <taxon>Magnoliopsida</taxon>
        <taxon>eudicotyledons</taxon>
        <taxon>Gunneridae</taxon>
        <taxon>Pentapetalae</taxon>
        <taxon>rosids</taxon>
        <taxon>fabids</taxon>
        <taxon>Malpighiales</taxon>
        <taxon>Erythroxylaceae</taxon>
        <taxon>Erythroxylum</taxon>
    </lineage>
</organism>
<dbReference type="GO" id="GO:0019784">
    <property type="term" value="F:deNEDDylase activity"/>
    <property type="evidence" value="ECO:0007669"/>
    <property type="project" value="InterPro"/>
</dbReference>
<dbReference type="GO" id="GO:0006508">
    <property type="term" value="P:proteolysis"/>
    <property type="evidence" value="ECO:0007669"/>
    <property type="project" value="UniProtKB-KW"/>
</dbReference>
<keyword evidence="3" id="KW-0378">Hydrolase</keyword>
<dbReference type="GO" id="GO:0008234">
    <property type="term" value="F:cysteine-type peptidase activity"/>
    <property type="evidence" value="ECO:0007669"/>
    <property type="project" value="UniProtKB-KW"/>
</dbReference>
<keyword evidence="2" id="KW-0645">Protease</keyword>
<keyword evidence="7" id="KW-1185">Reference proteome</keyword>
<comment type="similarity">
    <text evidence="1">Belongs to the peptidase C48 family.</text>
</comment>
<dbReference type="Gene3D" id="3.40.395.10">
    <property type="entry name" value="Adenoviral Proteinase, Chain A"/>
    <property type="match status" value="1"/>
</dbReference>
<evidence type="ECO:0000313" key="6">
    <source>
        <dbReference type="EMBL" id="KAJ8768715.1"/>
    </source>
</evidence>
<keyword evidence="4" id="KW-0788">Thiol protease</keyword>
<dbReference type="AlphaFoldDB" id="A0AAV8TP48"/>
<protein>
    <recommendedName>
        <fullName evidence="5">Ubiquitin-like protease family profile domain-containing protein</fullName>
    </recommendedName>
</protein>
<dbReference type="InterPro" id="IPR044613">
    <property type="entry name" value="Nep1/2-like"/>
</dbReference>
<evidence type="ECO:0000256" key="2">
    <source>
        <dbReference type="ARBA" id="ARBA00022670"/>
    </source>
</evidence>
<evidence type="ECO:0000313" key="7">
    <source>
        <dbReference type="Proteomes" id="UP001159364"/>
    </source>
</evidence>
<dbReference type="InterPro" id="IPR038765">
    <property type="entry name" value="Papain-like_cys_pep_sf"/>
</dbReference>
<evidence type="ECO:0000256" key="3">
    <source>
        <dbReference type="ARBA" id="ARBA00022801"/>
    </source>
</evidence>
<name>A0AAV8TP48_9ROSI</name>
<proteinExistence type="inferred from homology"/>
<evidence type="ECO:0000259" key="5">
    <source>
        <dbReference type="PROSITE" id="PS50600"/>
    </source>
</evidence>
<reference evidence="6 7" key="1">
    <citation type="submission" date="2021-09" db="EMBL/GenBank/DDBJ databases">
        <title>Genomic insights and catalytic innovation underlie evolution of tropane alkaloids biosynthesis.</title>
        <authorList>
            <person name="Wang Y.-J."/>
            <person name="Tian T."/>
            <person name="Huang J.-P."/>
            <person name="Huang S.-X."/>
        </authorList>
    </citation>
    <scope>NUCLEOTIDE SEQUENCE [LARGE SCALE GENOMIC DNA]</scope>
    <source>
        <strain evidence="6">KIB-2018</strain>
        <tissue evidence="6">Leaf</tissue>
    </source>
</reference>
<dbReference type="Proteomes" id="UP001159364">
    <property type="component" value="Linkage Group LG04"/>
</dbReference>
<evidence type="ECO:0000256" key="4">
    <source>
        <dbReference type="ARBA" id="ARBA00022807"/>
    </source>
</evidence>
<sequence length="228" mass="25723">MRRSTDDEKILGYNDVVLRKSDLGILSGPHYLNDRIIEFYFSYLATSHPIKDVLLVAPSVAFWIANCPDADTLKDFVEPLELPKKRLVIFPVNNNNDVTVAEGGSHWSLLVYERSSNAFIHHDSCYGINKRASCQLYGHIKGFMSTSDAEPHASYVELTDSPQQLNSYDCGLYVTAIARSICLWIESNDLREPNRLWFSAVKEQVTPSAVADMRGEILELITTLVHNN</sequence>
<feature type="domain" description="Ubiquitin-like protease family profile" evidence="5">
    <location>
        <begin position="16"/>
        <end position="181"/>
    </location>
</feature>
<dbReference type="InterPro" id="IPR003653">
    <property type="entry name" value="Peptidase_C48_C"/>
</dbReference>
<evidence type="ECO:0000256" key="1">
    <source>
        <dbReference type="ARBA" id="ARBA00005234"/>
    </source>
</evidence>
<dbReference type="SUPFAM" id="SSF54001">
    <property type="entry name" value="Cysteine proteinases"/>
    <property type="match status" value="1"/>
</dbReference>
<accession>A0AAV8TP48</accession>
<dbReference type="PROSITE" id="PS50600">
    <property type="entry name" value="ULP_PROTEASE"/>
    <property type="match status" value="1"/>
</dbReference>